<evidence type="ECO:0000313" key="3">
    <source>
        <dbReference type="EMBL" id="PYD80492.1"/>
    </source>
</evidence>
<dbReference type="Proteomes" id="UP000247814">
    <property type="component" value="Unassembled WGS sequence"/>
</dbReference>
<evidence type="ECO:0000259" key="2">
    <source>
        <dbReference type="Pfam" id="PF08975"/>
    </source>
</evidence>
<dbReference type="OrthoDB" id="151828at2"/>
<dbReference type="InterPro" id="IPR009097">
    <property type="entry name" value="Cyclic_Pdiesterase"/>
</dbReference>
<proteinExistence type="predicted"/>
<feature type="domain" description="DUF1868" evidence="2">
    <location>
        <begin position="34"/>
        <end position="140"/>
    </location>
</feature>
<evidence type="ECO:0000313" key="4">
    <source>
        <dbReference type="Proteomes" id="UP000247814"/>
    </source>
</evidence>
<reference evidence="3 4" key="1">
    <citation type="submission" date="2017-07" db="EMBL/GenBank/DDBJ databases">
        <title>A draft genome sequence of Komagataeibacter sucrofermentans LMG 18788.</title>
        <authorList>
            <person name="Skraban J."/>
            <person name="Cleenwerck I."/>
            <person name="Vandamme P."/>
            <person name="Trcek J."/>
        </authorList>
    </citation>
    <scope>NUCLEOTIDE SEQUENCE [LARGE SCALE GENOMIC DNA]</scope>
    <source>
        <strain evidence="3 4">LMG 18788</strain>
    </source>
</reference>
<comment type="caution">
    <text evidence="3">The sequence shown here is derived from an EMBL/GenBank/DDBJ whole genome shotgun (WGS) entry which is preliminary data.</text>
</comment>
<gene>
    <name evidence="3" type="ORF">CFR77_03650</name>
</gene>
<name>A0A318QT40_9PROT</name>
<organism evidence="3 4">
    <name type="scientific">Komagataeibacter sucrofermentans</name>
    <dbReference type="NCBI Taxonomy" id="1053551"/>
    <lineage>
        <taxon>Bacteria</taxon>
        <taxon>Pseudomonadati</taxon>
        <taxon>Pseudomonadota</taxon>
        <taxon>Alphaproteobacteria</taxon>
        <taxon>Acetobacterales</taxon>
        <taxon>Acetobacteraceae</taxon>
        <taxon>Komagataeibacter</taxon>
    </lineage>
</organism>
<feature type="region of interest" description="Disordered" evidence="1">
    <location>
        <begin position="1"/>
        <end position="24"/>
    </location>
</feature>
<dbReference type="InterPro" id="IPR015069">
    <property type="entry name" value="2H-PEstase_DUF1868"/>
</dbReference>
<accession>A0A318QT40</accession>
<sequence length="251" mass="28774">MVARKNGGKNLGLARRRGGGQPEEKKAVLFNQNKFHPDGRPRYFPGNTVICHLPRDGAFFHAMLDLHNQMGQFDFAAKIALLPPSSYHMTVFDGLNNSRRGKRTWPRDLARDTPMPQCDAWAGERLRAFPGRLPNPLRMRPARPDTLRDRQGCRIRLEALDREGANALRRFRASLAAHLGMHDAWQERYVFHATIGYRIRAFTAREAGEFADVMVQWQGRMAARLPEIDLGPPEFCLFDDMHAYHRQFLVA</sequence>
<dbReference type="AlphaFoldDB" id="A0A318QT40"/>
<dbReference type="Gene3D" id="3.90.1140.10">
    <property type="entry name" value="Cyclic phosphodiesterase"/>
    <property type="match status" value="1"/>
</dbReference>
<evidence type="ECO:0000256" key="1">
    <source>
        <dbReference type="SAM" id="MobiDB-lite"/>
    </source>
</evidence>
<dbReference type="Pfam" id="PF08975">
    <property type="entry name" value="2H-phosphodiest"/>
    <property type="match status" value="1"/>
</dbReference>
<dbReference type="SUPFAM" id="SSF55144">
    <property type="entry name" value="LigT-like"/>
    <property type="match status" value="1"/>
</dbReference>
<protein>
    <recommendedName>
        <fullName evidence="2">DUF1868 domain-containing protein</fullName>
    </recommendedName>
</protein>
<keyword evidence="4" id="KW-1185">Reference proteome</keyword>
<dbReference type="EMBL" id="NKUA01000003">
    <property type="protein sequence ID" value="PYD80492.1"/>
    <property type="molecule type" value="Genomic_DNA"/>
</dbReference>